<sequence>MVYTNIFLILAVVLCVILLANRTKILKSRTQRHVDPLPCKPLSINEAEKLYVDGELLCRSGYLHYQLDFANAIPKEELGVFVGYAKDDSKQKGRICVYDNQHVKRGYIDGQNELYYTLSVRKQAFVYGVLLHNEAHGYHGEVCIRVK</sequence>
<evidence type="ECO:0000313" key="1">
    <source>
        <dbReference type="EMBL" id="MBF1446517.1"/>
    </source>
</evidence>
<reference evidence="1" key="1">
    <citation type="submission" date="2020-04" db="EMBL/GenBank/DDBJ databases">
        <title>Deep metagenomics examines the oral microbiome during advanced dental caries in children, revealing novel taxa and co-occurrences with host molecules.</title>
        <authorList>
            <person name="Baker J.L."/>
            <person name="Morton J.T."/>
            <person name="Dinis M."/>
            <person name="Alvarez R."/>
            <person name="Tran N.C."/>
            <person name="Knight R."/>
            <person name="Edlund A."/>
        </authorList>
    </citation>
    <scope>NUCLEOTIDE SEQUENCE</scope>
    <source>
        <strain evidence="1">JCVI_32_bin.50</strain>
    </source>
</reference>
<dbReference type="RefSeq" id="WP_278489567.1">
    <property type="nucleotide sequence ID" value="NZ_CAJZDG010000091.1"/>
</dbReference>
<evidence type="ECO:0000313" key="2">
    <source>
        <dbReference type="Proteomes" id="UP000787419"/>
    </source>
</evidence>
<dbReference type="AlphaFoldDB" id="A0A9D5WZG5"/>
<dbReference type="Proteomes" id="UP000787419">
    <property type="component" value="Unassembled WGS sequence"/>
</dbReference>
<comment type="caution">
    <text evidence="1">The sequence shown here is derived from an EMBL/GenBank/DDBJ whole genome shotgun (WGS) entry which is preliminary data.</text>
</comment>
<dbReference type="EMBL" id="JABZTM010000029">
    <property type="protein sequence ID" value="MBF1446517.1"/>
    <property type="molecule type" value="Genomic_DNA"/>
</dbReference>
<gene>
    <name evidence="1" type="ORF">HXN55_03900</name>
</gene>
<proteinExistence type="predicted"/>
<organism evidence="1 2">
    <name type="scientific">Prevotella nigrescens</name>
    <dbReference type="NCBI Taxonomy" id="28133"/>
    <lineage>
        <taxon>Bacteria</taxon>
        <taxon>Pseudomonadati</taxon>
        <taxon>Bacteroidota</taxon>
        <taxon>Bacteroidia</taxon>
        <taxon>Bacteroidales</taxon>
        <taxon>Prevotellaceae</taxon>
        <taxon>Prevotella</taxon>
    </lineage>
</organism>
<accession>A0A9D5WZG5</accession>
<protein>
    <submittedName>
        <fullName evidence="1">Uncharacterized protein</fullName>
    </submittedName>
</protein>
<name>A0A9D5WZG5_9BACT</name>